<proteinExistence type="predicted"/>
<dbReference type="Proteomes" id="UP000321595">
    <property type="component" value="Chromosome"/>
</dbReference>
<organism evidence="1 2">
    <name type="scientific">Microvenator marinus</name>
    <dbReference type="NCBI Taxonomy" id="2600177"/>
    <lineage>
        <taxon>Bacteria</taxon>
        <taxon>Deltaproteobacteria</taxon>
        <taxon>Bradymonadales</taxon>
        <taxon>Microvenatoraceae</taxon>
        <taxon>Microvenator</taxon>
    </lineage>
</organism>
<evidence type="ECO:0000313" key="2">
    <source>
        <dbReference type="Proteomes" id="UP000321595"/>
    </source>
</evidence>
<keyword evidence="2" id="KW-1185">Reference proteome</keyword>
<dbReference type="EMBL" id="CP042467">
    <property type="protein sequence ID" value="QED28254.1"/>
    <property type="molecule type" value="Genomic_DNA"/>
</dbReference>
<dbReference type="AlphaFoldDB" id="A0A5B8XRT0"/>
<gene>
    <name evidence="1" type="ORF">FRD01_13630</name>
</gene>
<reference evidence="1 2" key="1">
    <citation type="submission" date="2019-08" db="EMBL/GenBank/DDBJ databases">
        <authorList>
            <person name="Liang Q."/>
        </authorList>
    </citation>
    <scope>NUCLEOTIDE SEQUENCE [LARGE SCALE GENOMIC DNA]</scope>
    <source>
        <strain evidence="1 2">V1718</strain>
    </source>
</reference>
<dbReference type="RefSeq" id="WP_146960518.1">
    <property type="nucleotide sequence ID" value="NZ_CP042467.1"/>
</dbReference>
<accession>A0A5B8XRT0</accession>
<sequence length="139" mass="16207">MRKIEDVLKEIGVRYEFDEYVPCYYIEPRWRVTTDRGAHIWGTWDCEKKADEGYRVAKRLGLPNISQTMMGLGIAELQDERFLIFHADDGLPIISGDIGDGETIRRLVEQSLKMDALEFDQWAGDYAEHYCQDKTLTRL</sequence>
<dbReference type="KEGG" id="bbae:FRD01_13630"/>
<name>A0A5B8XRT0_9DELT</name>
<evidence type="ECO:0000313" key="1">
    <source>
        <dbReference type="EMBL" id="QED28254.1"/>
    </source>
</evidence>
<protein>
    <submittedName>
        <fullName evidence="1">Uncharacterized protein</fullName>
    </submittedName>
</protein>